<dbReference type="Proteomes" id="UP001209257">
    <property type="component" value="Unassembled WGS sequence"/>
</dbReference>
<organism evidence="2 3">
    <name type="scientific">Alteromonas salexigens</name>
    <dbReference type="NCBI Taxonomy" id="2982530"/>
    <lineage>
        <taxon>Bacteria</taxon>
        <taxon>Pseudomonadati</taxon>
        <taxon>Pseudomonadota</taxon>
        <taxon>Gammaproteobacteria</taxon>
        <taxon>Alteromonadales</taxon>
        <taxon>Alteromonadaceae</taxon>
        <taxon>Alteromonas/Salinimonas group</taxon>
        <taxon>Alteromonas</taxon>
    </lineage>
</organism>
<evidence type="ECO:0000313" key="3">
    <source>
        <dbReference type="Proteomes" id="UP001209257"/>
    </source>
</evidence>
<keyword evidence="1" id="KW-0732">Signal</keyword>
<feature type="chain" id="PRO_5047451107" description="PBP domain-containing protein" evidence="1">
    <location>
        <begin position="29"/>
        <end position="149"/>
    </location>
</feature>
<keyword evidence="3" id="KW-1185">Reference proteome</keyword>
<reference evidence="3" key="1">
    <citation type="submission" date="2023-07" db="EMBL/GenBank/DDBJ databases">
        <title>Study on multiphase classification of strain Alteromonas salexigens isolated from the Yellow Sea.</title>
        <authorList>
            <person name="Sun L."/>
        </authorList>
    </citation>
    <scope>NUCLEOTIDE SEQUENCE [LARGE SCALE GENOMIC DNA]</scope>
    <source>
        <strain evidence="3">ASW11-19</strain>
    </source>
</reference>
<dbReference type="EMBL" id="JAOTJC010000007">
    <property type="protein sequence ID" value="MCU7554801.1"/>
    <property type="molecule type" value="Genomic_DNA"/>
</dbReference>
<protein>
    <recommendedName>
        <fullName evidence="4">PBP domain-containing protein</fullName>
    </recommendedName>
</protein>
<proteinExistence type="predicted"/>
<evidence type="ECO:0000256" key="1">
    <source>
        <dbReference type="SAM" id="SignalP"/>
    </source>
</evidence>
<evidence type="ECO:0008006" key="4">
    <source>
        <dbReference type="Google" id="ProtNLM"/>
    </source>
</evidence>
<gene>
    <name evidence="2" type="ORF">OCL06_09335</name>
</gene>
<dbReference type="Gene3D" id="3.40.190.10">
    <property type="entry name" value="Periplasmic binding protein-like II"/>
    <property type="match status" value="1"/>
</dbReference>
<comment type="caution">
    <text evidence="2">The sequence shown here is derived from an EMBL/GenBank/DDBJ whole genome shotgun (WGS) entry which is preliminary data.</text>
</comment>
<evidence type="ECO:0000313" key="2">
    <source>
        <dbReference type="EMBL" id="MCU7554801.1"/>
    </source>
</evidence>
<dbReference type="SUPFAM" id="SSF53850">
    <property type="entry name" value="Periplasmic binding protein-like II"/>
    <property type="match status" value="1"/>
</dbReference>
<name>A0ABT2VRF7_9ALTE</name>
<accession>A0ABT2VRF7</accession>
<feature type="signal peptide" evidence="1">
    <location>
        <begin position="1"/>
        <end position="28"/>
    </location>
</feature>
<sequence>MDNHASQIYCCLFAVLTACMTVCTPAQAANATQIIYSQQNDNVRLSHSDVLKIFTGNRQYWDDGSKITVFMLQSDMPLHKQFCREQLRMFPYQLDRLWNQITYSGQGDPPTTVNSERALINAVLTTPGAIGYASPAGMKEYSQLKAEQQ</sequence>